<dbReference type="RefSeq" id="WP_186865244.1">
    <property type="nucleotide sequence ID" value="NZ_JACOPE010000001.1"/>
</dbReference>
<dbReference type="InterPro" id="IPR038548">
    <property type="entry name" value="SporV_AA_N_sf"/>
</dbReference>
<organism evidence="4 5">
    <name type="scientific">Ruminococcus hominis</name>
    <dbReference type="NCBI Taxonomy" id="2763065"/>
    <lineage>
        <taxon>Bacteria</taxon>
        <taxon>Bacillati</taxon>
        <taxon>Bacillota</taxon>
        <taxon>Clostridia</taxon>
        <taxon>Eubacteriales</taxon>
        <taxon>Oscillospiraceae</taxon>
        <taxon>Ruminococcus</taxon>
    </lineage>
</organism>
<evidence type="ECO:0000256" key="2">
    <source>
        <dbReference type="SAM" id="Phobius"/>
    </source>
</evidence>
<proteinExistence type="predicted"/>
<accession>A0ABR7GA92</accession>
<evidence type="ECO:0000313" key="4">
    <source>
        <dbReference type="EMBL" id="MBC5684018.1"/>
    </source>
</evidence>
<sequence>MAVKQETLYIKGDKNIEVTKPEVTLGDILSMECSNQNVIPRLKTIKVMKMQEKEGQRKVISILKIIKLIHEIYPNMDVQNLGETDIIVTYEEQKSTGMISHLIKTGFTAVLTFTGAAFAIMTFNNDVSVRKLFSQIYQLMTGIKPHGSTILELSYSIGLTIGILLFFNHFGKKRFSVDPTPLEVQMRTYENEIQTTLVENASRKGKELDADTSNSNGSNRS</sequence>
<feature type="compositionally biased region" description="Polar residues" evidence="1">
    <location>
        <begin position="211"/>
        <end position="221"/>
    </location>
</feature>
<evidence type="ECO:0000256" key="1">
    <source>
        <dbReference type="SAM" id="MobiDB-lite"/>
    </source>
</evidence>
<feature type="transmembrane region" description="Helical" evidence="2">
    <location>
        <begin position="102"/>
        <end position="123"/>
    </location>
</feature>
<feature type="transmembrane region" description="Helical" evidence="2">
    <location>
        <begin position="149"/>
        <end position="167"/>
    </location>
</feature>
<protein>
    <submittedName>
        <fullName evidence="4">Stage V sporulation protein AA</fullName>
    </submittedName>
</protein>
<feature type="domain" description="Stage V sporulation protein AA" evidence="3">
    <location>
        <begin position="6"/>
        <end position="93"/>
    </location>
</feature>
<dbReference type="EMBL" id="JACOPE010000001">
    <property type="protein sequence ID" value="MBC5684018.1"/>
    <property type="molecule type" value="Genomic_DNA"/>
</dbReference>
<dbReference type="Proteomes" id="UP000631576">
    <property type="component" value="Unassembled WGS sequence"/>
</dbReference>
<reference evidence="4 5" key="1">
    <citation type="submission" date="2020-08" db="EMBL/GenBank/DDBJ databases">
        <title>Genome public.</title>
        <authorList>
            <person name="Liu C."/>
            <person name="Sun Q."/>
        </authorList>
    </citation>
    <scope>NUCLEOTIDE SEQUENCE [LARGE SCALE GENOMIC DNA]</scope>
    <source>
        <strain evidence="4 5">NSJ-13</strain>
    </source>
</reference>
<dbReference type="Pfam" id="PF12164">
    <property type="entry name" value="SporV_AA"/>
    <property type="match status" value="1"/>
</dbReference>
<comment type="caution">
    <text evidence="4">The sequence shown here is derived from an EMBL/GenBank/DDBJ whole genome shotgun (WGS) entry which is preliminary data.</text>
</comment>
<dbReference type="InterPro" id="IPR021997">
    <property type="entry name" value="SporV_AA"/>
</dbReference>
<gene>
    <name evidence="4" type="ORF">H8S40_10690</name>
</gene>
<name>A0ABR7GA92_9FIRM</name>
<feature type="region of interest" description="Disordered" evidence="1">
    <location>
        <begin position="200"/>
        <end position="221"/>
    </location>
</feature>
<evidence type="ECO:0000259" key="3">
    <source>
        <dbReference type="Pfam" id="PF12164"/>
    </source>
</evidence>
<dbReference type="Gene3D" id="2.60.480.10">
    <property type="entry name" value="eubacterium ventriosum atcc domain"/>
    <property type="match status" value="1"/>
</dbReference>
<keyword evidence="2" id="KW-1133">Transmembrane helix</keyword>
<keyword evidence="5" id="KW-1185">Reference proteome</keyword>
<evidence type="ECO:0000313" key="5">
    <source>
        <dbReference type="Proteomes" id="UP000631576"/>
    </source>
</evidence>
<keyword evidence="2" id="KW-0812">Transmembrane</keyword>
<keyword evidence="2" id="KW-0472">Membrane</keyword>